<dbReference type="AlphaFoldDB" id="A0A2P6TY69"/>
<dbReference type="InterPro" id="IPR036412">
    <property type="entry name" value="HAD-like_sf"/>
</dbReference>
<gene>
    <name evidence="4" type="ORF">C2E21_2386</name>
</gene>
<dbReference type="EMBL" id="LHPG02000004">
    <property type="protein sequence ID" value="PRW58990.1"/>
    <property type="molecule type" value="Genomic_DNA"/>
</dbReference>
<proteinExistence type="predicted"/>
<dbReference type="PANTHER" id="PTHR12210">
    <property type="entry name" value="DULLARD PROTEIN PHOSPHATASE"/>
    <property type="match status" value="1"/>
</dbReference>
<feature type="domain" description="FCP1 homology" evidence="3">
    <location>
        <begin position="679"/>
        <end position="837"/>
    </location>
</feature>
<keyword evidence="2" id="KW-0812">Transmembrane</keyword>
<dbReference type="InterPro" id="IPR011948">
    <property type="entry name" value="Dullard_phosphatase"/>
</dbReference>
<dbReference type="Proteomes" id="UP000239899">
    <property type="component" value="Unassembled WGS sequence"/>
</dbReference>
<dbReference type="InterPro" id="IPR050365">
    <property type="entry name" value="TIM50"/>
</dbReference>
<dbReference type="OrthoDB" id="277011at2759"/>
<accession>A0A2P6TY69</accession>
<evidence type="ECO:0000259" key="3">
    <source>
        <dbReference type="PROSITE" id="PS50969"/>
    </source>
</evidence>
<evidence type="ECO:0000313" key="4">
    <source>
        <dbReference type="EMBL" id="PRW58990.1"/>
    </source>
</evidence>
<dbReference type="CDD" id="cd07521">
    <property type="entry name" value="HAD_FCP1-like"/>
    <property type="match status" value="1"/>
</dbReference>
<feature type="region of interest" description="Disordered" evidence="1">
    <location>
        <begin position="110"/>
        <end position="145"/>
    </location>
</feature>
<dbReference type="NCBIfam" id="TIGR02251">
    <property type="entry name" value="HIF-SF_euk"/>
    <property type="match status" value="1"/>
</dbReference>
<dbReference type="Pfam" id="PF03151">
    <property type="entry name" value="TPT"/>
    <property type="match status" value="1"/>
</dbReference>
<dbReference type="Pfam" id="PF03031">
    <property type="entry name" value="NIF"/>
    <property type="match status" value="1"/>
</dbReference>
<feature type="transmembrane region" description="Helical" evidence="2">
    <location>
        <begin position="363"/>
        <end position="385"/>
    </location>
</feature>
<sequence length="886" mass="94013">MVLTRRQEQLLHTPPPPAAGGRQADGEASPATPAGAVAATAQANGRALPLKSALKTGRKLRPSGPGEEESTPVDAGIKKRVRIHSSSNLVHEFTTSHSTDEARWALMGYEEEEEEEHESGSDGERGSADGTPDSGGVRRGRMRRRTAPAAPSFLSLLLFGDEARGRGGTRRGGRRRASSGAWLGVLYTLAWMAASSALIFVNKVIMVDHGFRFPFALTAMGQGASVLLALAASLLGFAPLRPPPSAEVAITKLLPVAASFAASLFLGNVAYLGLSVAFINMLKAATPLVTLAVGLALRLEAMSKLTLLSTALIAFGTAVATASEAGTTHFHWLSFLAFAGSVVFEGVRVVMTEKLLGQSRYNVMEALVYLGPFTTAFLAAGAFAFEWDQGLSTTGWALLRSRAGDFATATLISFLVNLFCYLAIKHVSATSFKVAGCLKNVLVVWGGILQGDVVTSRELQGYGISLAGFVLFSAARYRRPAGAGHSGDSNGLAAPAAEERGALSRGALARAATALSSAAGLGAGSSGGAMMQRLAGGLVGGNERERAGGKLLELADRDDGTEQPTPSSQGHEREDEAMEDAEEGVDAAMASVITQVTARDQQAGALPPPPAQYADGAAGEEGGEVRTNWKNKFRSIFCCLAPAQGEQYVRQDEGPVVLRPIAPQPPAWAEPVLGPQLPQDAGKKTLVLDLDETLVHSSFKPVPQPDYIIPVEIEGRIVDVYVLKRPFVDHFLRAVGQRFEVVVFTASLGKYADPLLDLLDKANVVRWRLFREACCPYEGSYVKDLQCLGRDLAQTIIVDNSPHSYIFQPENALPIGTFIDDMQDQELLDCLDLLLAVEKVDDVRAHLGPILARKQAGLLASFTQAVGNLAASSLGMLHKPNQNDNS</sequence>
<dbReference type="InterPro" id="IPR004853">
    <property type="entry name" value="Sugar_P_trans_dom"/>
</dbReference>
<dbReference type="SMART" id="SM00577">
    <property type="entry name" value="CPDc"/>
    <property type="match status" value="1"/>
</dbReference>
<dbReference type="FunFam" id="3.40.50.1000:FF:000093">
    <property type="entry name" value="NLI interacting factor-like phosphatase family protein"/>
    <property type="match status" value="1"/>
</dbReference>
<evidence type="ECO:0000313" key="5">
    <source>
        <dbReference type="Proteomes" id="UP000239899"/>
    </source>
</evidence>
<feature type="transmembrane region" description="Helical" evidence="2">
    <location>
        <begin position="305"/>
        <end position="323"/>
    </location>
</feature>
<dbReference type="InterPro" id="IPR023214">
    <property type="entry name" value="HAD_sf"/>
</dbReference>
<evidence type="ECO:0000256" key="2">
    <source>
        <dbReference type="SAM" id="Phobius"/>
    </source>
</evidence>
<feature type="compositionally biased region" description="Basic and acidic residues" evidence="1">
    <location>
        <begin position="118"/>
        <end position="127"/>
    </location>
</feature>
<dbReference type="SUPFAM" id="SSF56784">
    <property type="entry name" value="HAD-like"/>
    <property type="match status" value="1"/>
</dbReference>
<feature type="transmembrane region" description="Helical" evidence="2">
    <location>
        <begin position="213"/>
        <end position="237"/>
    </location>
</feature>
<dbReference type="Gene3D" id="3.40.50.1000">
    <property type="entry name" value="HAD superfamily/HAD-like"/>
    <property type="match status" value="1"/>
</dbReference>
<name>A0A2P6TY69_CHLSO</name>
<organism evidence="4 5">
    <name type="scientific">Chlorella sorokiniana</name>
    <name type="common">Freshwater green alga</name>
    <dbReference type="NCBI Taxonomy" id="3076"/>
    <lineage>
        <taxon>Eukaryota</taxon>
        <taxon>Viridiplantae</taxon>
        <taxon>Chlorophyta</taxon>
        <taxon>core chlorophytes</taxon>
        <taxon>Trebouxiophyceae</taxon>
        <taxon>Chlorellales</taxon>
        <taxon>Chlorellaceae</taxon>
        <taxon>Chlorella clade</taxon>
        <taxon>Chlorella</taxon>
    </lineage>
</organism>
<feature type="transmembrane region" description="Helical" evidence="2">
    <location>
        <begin position="405"/>
        <end position="424"/>
    </location>
</feature>
<dbReference type="STRING" id="3076.A0A2P6TY69"/>
<feature type="region of interest" description="Disordered" evidence="1">
    <location>
        <begin position="1"/>
        <end position="78"/>
    </location>
</feature>
<keyword evidence="2" id="KW-1133">Transmembrane helix</keyword>
<reference evidence="4 5" key="1">
    <citation type="journal article" date="2018" name="Plant J.">
        <title>Genome sequences of Chlorella sorokiniana UTEX 1602 and Micractinium conductrix SAG 241.80: implications to maltose excretion by a green alga.</title>
        <authorList>
            <person name="Arriola M.B."/>
            <person name="Velmurugan N."/>
            <person name="Zhang Y."/>
            <person name="Plunkett M.H."/>
            <person name="Hondzo H."/>
            <person name="Barney B.M."/>
        </authorList>
    </citation>
    <scope>NUCLEOTIDE SEQUENCE [LARGE SCALE GENOMIC DNA]</scope>
    <source>
        <strain evidence="5">UTEX 1602</strain>
    </source>
</reference>
<evidence type="ECO:0000256" key="1">
    <source>
        <dbReference type="SAM" id="MobiDB-lite"/>
    </source>
</evidence>
<feature type="transmembrane region" description="Helical" evidence="2">
    <location>
        <begin position="277"/>
        <end position="298"/>
    </location>
</feature>
<keyword evidence="2" id="KW-0472">Membrane</keyword>
<dbReference type="GO" id="GO:0016791">
    <property type="term" value="F:phosphatase activity"/>
    <property type="evidence" value="ECO:0007669"/>
    <property type="project" value="InterPro"/>
</dbReference>
<feature type="transmembrane region" description="Helical" evidence="2">
    <location>
        <begin position="249"/>
        <end position="271"/>
    </location>
</feature>
<keyword evidence="5" id="KW-1185">Reference proteome</keyword>
<feature type="region of interest" description="Disordered" evidence="1">
    <location>
        <begin position="552"/>
        <end position="583"/>
    </location>
</feature>
<feature type="transmembrane region" description="Helical" evidence="2">
    <location>
        <begin position="329"/>
        <end position="351"/>
    </location>
</feature>
<dbReference type="InterPro" id="IPR004274">
    <property type="entry name" value="FCP1_dom"/>
</dbReference>
<feature type="transmembrane region" description="Helical" evidence="2">
    <location>
        <begin position="180"/>
        <end position="201"/>
    </location>
</feature>
<comment type="caution">
    <text evidence="4">The sequence shown here is derived from an EMBL/GenBank/DDBJ whole genome shotgun (WGS) entry which is preliminary data.</text>
</comment>
<feature type="compositionally biased region" description="Low complexity" evidence="1">
    <location>
        <begin position="28"/>
        <end position="47"/>
    </location>
</feature>
<protein>
    <submittedName>
        <fullName evidence="4">Carboxy-terminal domain RNA polymerase II polypeptide A small phosphatase 1</fullName>
    </submittedName>
</protein>
<dbReference type="PROSITE" id="PS50969">
    <property type="entry name" value="FCP1"/>
    <property type="match status" value="1"/>
</dbReference>